<dbReference type="SUPFAM" id="SSF52540">
    <property type="entry name" value="P-loop containing nucleoside triphosphate hydrolases"/>
    <property type="match status" value="1"/>
</dbReference>
<dbReference type="PANTHER" id="PTHR16305:SF35">
    <property type="entry name" value="TRANSCRIPTIONAL ACTIVATOR DOMAIN"/>
    <property type="match status" value="1"/>
</dbReference>
<sequence length="902" mass="96147">MELTGRDLECDVLDRLVGAVRAGESRALVLHGEAGVGKSALLDYLETQSAGCRVTRASGVQSEMELAFSGLHQLCAPVLDRIAVLPPPQREALRTVFGISTGPAPDLFLIGLAVLGLLSEAAEHEPLVCLVDDQQWLDRCSAQILAFVARRLDAESVAMVFATRAVAGDLAGVPGYPIGGLHDTEARRLLDAVLTGPIDAQVRDQLVAEAHGNPLALLELPRGLTSAQLAGGFGLPGAGTIEQSFVRRVNAVPDETRRLLVLAAADPSGDDVLVRRAAERLGIGAEAAAAAADAGLAEFGTRIRFRHPLVRSAAYRSASAAERRQVHGVLAELTDAEADPDRRAWHRAQATSGPDEEVAAELELSAGRASARGGLAATAAFLQRAAALTIDPAKRSDRALAAAHAELGTGAFDSAADLLAMAEAEPLSDLQQARADLVRAQLAFFTNRGNDAPQLMLKAAKRLETIDVVLSRATYLDALSAAIFASRLATPGGDVIDVAREAATAPRPAVMRSADLLLDGTAMYYRDGYAAGAPTLHKALAAFGTDVTVEEELQLLWMATTTALRLWDADRWEQLSRRHLQLARETGVVIDRALALTSLAYVSLFAGDLDAAALLTDEVQAANEATGGNLAPYGRLALAAFRGDRTETLALGEATKKDGSRRGEGIGIAFAEWSAAVLDNGLGRYQDAAEAAERACEDARDALSVMLVPSELVEAAVRSGSIDTANRACERLGEMATATGTDWALGVHARSLALVSAGDTAERLYREAIAHLDKTRLRVELARAHLLYGEWLRRERRRTDARESLRTAHGMFDAMGMAGFTERARRELQAAGAAARKRVVPAQSELTAQEAQIARMARDGLSNPEIATRLFISARTVQYHLRKVFTKLEITSRSQLDRVLPP</sequence>
<keyword evidence="5" id="KW-1185">Reference proteome</keyword>
<comment type="caution">
    <text evidence="4">The sequence shown here is derived from an EMBL/GenBank/DDBJ whole genome shotgun (WGS) entry which is preliminary data.</text>
</comment>
<evidence type="ECO:0000259" key="3">
    <source>
        <dbReference type="PROSITE" id="PS50043"/>
    </source>
</evidence>
<dbReference type="InterPro" id="IPR000792">
    <property type="entry name" value="Tscrpt_reg_LuxR_C"/>
</dbReference>
<protein>
    <submittedName>
        <fullName evidence="4">LuxR family transcriptional regulator</fullName>
    </submittedName>
</protein>
<evidence type="ECO:0000313" key="5">
    <source>
        <dbReference type="Proteomes" id="UP000293342"/>
    </source>
</evidence>
<dbReference type="GO" id="GO:0003677">
    <property type="term" value="F:DNA binding"/>
    <property type="evidence" value="ECO:0007669"/>
    <property type="project" value="InterPro"/>
</dbReference>
<dbReference type="CDD" id="cd06170">
    <property type="entry name" value="LuxR_C_like"/>
    <property type="match status" value="1"/>
</dbReference>
<dbReference type="GO" id="GO:0006355">
    <property type="term" value="P:regulation of DNA-templated transcription"/>
    <property type="evidence" value="ECO:0007669"/>
    <property type="project" value="InterPro"/>
</dbReference>
<gene>
    <name evidence="4" type="ORF">E0H75_36290</name>
</gene>
<evidence type="ECO:0000256" key="2">
    <source>
        <dbReference type="ARBA" id="ARBA00022840"/>
    </source>
</evidence>
<dbReference type="GO" id="GO:0004016">
    <property type="term" value="F:adenylate cyclase activity"/>
    <property type="evidence" value="ECO:0007669"/>
    <property type="project" value="TreeGrafter"/>
</dbReference>
<keyword evidence="2" id="KW-0067">ATP-binding</keyword>
<dbReference type="Pfam" id="PF13191">
    <property type="entry name" value="AAA_16"/>
    <property type="match status" value="1"/>
</dbReference>
<dbReference type="GO" id="GO:0005524">
    <property type="term" value="F:ATP binding"/>
    <property type="evidence" value="ECO:0007669"/>
    <property type="project" value="UniProtKB-KW"/>
</dbReference>
<dbReference type="OrthoDB" id="3202170at2"/>
<organism evidence="4 5">
    <name type="scientific">Kribbella capetownensis</name>
    <dbReference type="NCBI Taxonomy" id="1572659"/>
    <lineage>
        <taxon>Bacteria</taxon>
        <taxon>Bacillati</taxon>
        <taxon>Actinomycetota</taxon>
        <taxon>Actinomycetes</taxon>
        <taxon>Propionibacteriales</taxon>
        <taxon>Kribbellaceae</taxon>
        <taxon>Kribbella</taxon>
    </lineage>
</organism>
<dbReference type="Pfam" id="PF00196">
    <property type="entry name" value="GerE"/>
    <property type="match status" value="1"/>
</dbReference>
<dbReference type="InterPro" id="IPR027417">
    <property type="entry name" value="P-loop_NTPase"/>
</dbReference>
<feature type="domain" description="HTH luxR-type" evidence="3">
    <location>
        <begin position="839"/>
        <end position="902"/>
    </location>
</feature>
<dbReference type="InterPro" id="IPR036388">
    <property type="entry name" value="WH-like_DNA-bd_sf"/>
</dbReference>
<dbReference type="EMBL" id="SJKD01000010">
    <property type="protein sequence ID" value="TCC44360.1"/>
    <property type="molecule type" value="Genomic_DNA"/>
</dbReference>
<dbReference type="PRINTS" id="PR00038">
    <property type="entry name" value="HTHLUXR"/>
</dbReference>
<accession>A0A4R0JEF1</accession>
<dbReference type="PANTHER" id="PTHR16305">
    <property type="entry name" value="TESTICULAR SOLUBLE ADENYLYL CYCLASE"/>
    <property type="match status" value="1"/>
</dbReference>
<reference evidence="4 5" key="1">
    <citation type="submission" date="2019-02" db="EMBL/GenBank/DDBJ databases">
        <title>Kribbella capetownensis sp. nov. and Kribbella speibonae sp. nov., isolated from soil.</title>
        <authorList>
            <person name="Curtis S.M."/>
            <person name="Norton I."/>
            <person name="Everest G.J."/>
            <person name="Meyers P.R."/>
        </authorList>
    </citation>
    <scope>NUCLEOTIDE SEQUENCE [LARGE SCALE GENOMIC DNA]</scope>
    <source>
        <strain evidence="4 5">YM53</strain>
    </source>
</reference>
<dbReference type="AlphaFoldDB" id="A0A4R0JEF1"/>
<dbReference type="Proteomes" id="UP000293342">
    <property type="component" value="Unassembled WGS sequence"/>
</dbReference>
<evidence type="ECO:0000313" key="4">
    <source>
        <dbReference type="EMBL" id="TCC44360.1"/>
    </source>
</evidence>
<dbReference type="SUPFAM" id="SSF46894">
    <property type="entry name" value="C-terminal effector domain of the bipartite response regulators"/>
    <property type="match status" value="1"/>
</dbReference>
<proteinExistence type="predicted"/>
<dbReference type="Gene3D" id="1.10.10.10">
    <property type="entry name" value="Winged helix-like DNA-binding domain superfamily/Winged helix DNA-binding domain"/>
    <property type="match status" value="1"/>
</dbReference>
<dbReference type="PROSITE" id="PS50043">
    <property type="entry name" value="HTH_LUXR_2"/>
    <property type="match status" value="1"/>
</dbReference>
<evidence type="ECO:0000256" key="1">
    <source>
        <dbReference type="ARBA" id="ARBA00022741"/>
    </source>
</evidence>
<keyword evidence="1" id="KW-0547">Nucleotide-binding</keyword>
<dbReference type="InterPro" id="IPR041664">
    <property type="entry name" value="AAA_16"/>
</dbReference>
<dbReference type="GO" id="GO:0005737">
    <property type="term" value="C:cytoplasm"/>
    <property type="evidence" value="ECO:0007669"/>
    <property type="project" value="TreeGrafter"/>
</dbReference>
<name>A0A4R0JEF1_9ACTN</name>
<dbReference type="SMART" id="SM00421">
    <property type="entry name" value="HTH_LUXR"/>
    <property type="match status" value="1"/>
</dbReference>
<dbReference type="InterPro" id="IPR016032">
    <property type="entry name" value="Sig_transdc_resp-reg_C-effctor"/>
</dbReference>